<evidence type="ECO:0000313" key="9">
    <source>
        <dbReference type="Proteomes" id="UP001596445"/>
    </source>
</evidence>
<dbReference type="Gene3D" id="3.30.450.40">
    <property type="match status" value="2"/>
</dbReference>
<evidence type="ECO:0000256" key="4">
    <source>
        <dbReference type="ARBA" id="ARBA00022741"/>
    </source>
</evidence>
<evidence type="ECO:0000259" key="7">
    <source>
        <dbReference type="PROSITE" id="PS50109"/>
    </source>
</evidence>
<evidence type="ECO:0000313" key="8">
    <source>
        <dbReference type="EMBL" id="MFC7058741.1"/>
    </source>
</evidence>
<dbReference type="Pfam" id="PF02518">
    <property type="entry name" value="HATPase_c"/>
    <property type="match status" value="1"/>
</dbReference>
<dbReference type="SUPFAM" id="SSF55781">
    <property type="entry name" value="GAF domain-like"/>
    <property type="match status" value="2"/>
</dbReference>
<proteinExistence type="predicted"/>
<keyword evidence="3" id="KW-0808">Transferase</keyword>
<comment type="catalytic activity">
    <reaction evidence="1">
        <text>ATP + protein L-histidine = ADP + protein N-phospho-L-histidine.</text>
        <dbReference type="EC" id="2.7.13.3"/>
    </reaction>
</comment>
<dbReference type="RefSeq" id="WP_382185661.1">
    <property type="nucleotide sequence ID" value="NZ_JBHSZI010000001.1"/>
</dbReference>
<dbReference type="Proteomes" id="UP001596445">
    <property type="component" value="Unassembled WGS sequence"/>
</dbReference>
<dbReference type="InterPro" id="IPR003594">
    <property type="entry name" value="HATPase_dom"/>
</dbReference>
<keyword evidence="5 8" id="KW-0418">Kinase</keyword>
<evidence type="ECO:0000256" key="5">
    <source>
        <dbReference type="ARBA" id="ARBA00022777"/>
    </source>
</evidence>
<dbReference type="AlphaFoldDB" id="A0ABD5VZN6"/>
<evidence type="ECO:0000256" key="1">
    <source>
        <dbReference type="ARBA" id="ARBA00000085"/>
    </source>
</evidence>
<dbReference type="GO" id="GO:0005524">
    <property type="term" value="F:ATP binding"/>
    <property type="evidence" value="ECO:0007669"/>
    <property type="project" value="UniProtKB-KW"/>
</dbReference>
<dbReference type="Pfam" id="PF13185">
    <property type="entry name" value="GAF_2"/>
    <property type="match status" value="2"/>
</dbReference>
<dbReference type="EMBL" id="JBHSZI010000001">
    <property type="protein sequence ID" value="MFC7058741.1"/>
    <property type="molecule type" value="Genomic_DNA"/>
</dbReference>
<evidence type="ECO:0000256" key="6">
    <source>
        <dbReference type="ARBA" id="ARBA00022840"/>
    </source>
</evidence>
<evidence type="ECO:0000256" key="2">
    <source>
        <dbReference type="ARBA" id="ARBA00012438"/>
    </source>
</evidence>
<protein>
    <recommendedName>
        <fullName evidence="2">histidine kinase</fullName>
        <ecNumber evidence="2">2.7.13.3</ecNumber>
    </recommendedName>
</protein>
<sequence>MREQFNEPPRYTVRDTVIWDAYEARTPVRIDDTEDFEGTLPDDGAPAGSTIILPLGVHGVLITSAVKPDAFGDQEWHLLRLLSQLVTVALDRSTTRNRLAGVQREISEAFQAETHEEMAETVLDAIPALLDFPIAGVWRYRPARDVLEPLGMTEDATELFDAPPTFSEDDKSIAWQTFESGSTTIVSDASQHPEAYNPETPIRGEIIVPIGDYGVLTAGSTYEDSFTQFDAEILEILAANLEVVAEVIDSRQDVALLEQVIARILRHNVRNKLTPIRGYANTIVEQLDQPLKSHAEAIVENCNELARTAEHAREMRTVIRARDEMTTTSLAKAVRAVAETVDPEFPDGELLVNIDATTRVTAHTQLTTALRHLVRNGFDHNDSEQPRVVVTVEDGDAGPTVEIADNGPGIDAHELDVIDRHGESALEHGSGAGLWIIDRVIEYSEARLSFETTDGTTARITFPQ</sequence>
<keyword evidence="9" id="KW-1185">Reference proteome</keyword>
<dbReference type="Gene3D" id="3.30.565.10">
    <property type="entry name" value="Histidine kinase-like ATPase, C-terminal domain"/>
    <property type="match status" value="1"/>
</dbReference>
<name>A0ABD5VZN6_9EURY</name>
<feature type="domain" description="Histidine kinase" evidence="7">
    <location>
        <begin position="264"/>
        <end position="464"/>
    </location>
</feature>
<keyword evidence="6" id="KW-0067">ATP-binding</keyword>
<dbReference type="EC" id="2.7.13.3" evidence="2"/>
<dbReference type="InterPro" id="IPR005467">
    <property type="entry name" value="His_kinase_dom"/>
</dbReference>
<dbReference type="InterPro" id="IPR036890">
    <property type="entry name" value="HATPase_C_sf"/>
</dbReference>
<keyword evidence="4" id="KW-0547">Nucleotide-binding</keyword>
<dbReference type="InterPro" id="IPR050980">
    <property type="entry name" value="2C_sensor_his_kinase"/>
</dbReference>
<dbReference type="InterPro" id="IPR029016">
    <property type="entry name" value="GAF-like_dom_sf"/>
</dbReference>
<dbReference type="PROSITE" id="PS50109">
    <property type="entry name" value="HIS_KIN"/>
    <property type="match status" value="1"/>
</dbReference>
<evidence type="ECO:0000256" key="3">
    <source>
        <dbReference type="ARBA" id="ARBA00022679"/>
    </source>
</evidence>
<dbReference type="PANTHER" id="PTHR44936">
    <property type="entry name" value="SENSOR PROTEIN CREC"/>
    <property type="match status" value="1"/>
</dbReference>
<dbReference type="SMART" id="SM00387">
    <property type="entry name" value="HATPase_c"/>
    <property type="match status" value="1"/>
</dbReference>
<reference evidence="8 9" key="1">
    <citation type="journal article" date="2019" name="Int. J. Syst. Evol. Microbiol.">
        <title>The Global Catalogue of Microorganisms (GCM) 10K type strain sequencing project: providing services to taxonomists for standard genome sequencing and annotation.</title>
        <authorList>
            <consortium name="The Broad Institute Genomics Platform"/>
            <consortium name="The Broad Institute Genome Sequencing Center for Infectious Disease"/>
            <person name="Wu L."/>
            <person name="Ma J."/>
        </authorList>
    </citation>
    <scope>NUCLEOTIDE SEQUENCE [LARGE SCALE GENOMIC DNA]</scope>
    <source>
        <strain evidence="8 9">JCM 30072</strain>
    </source>
</reference>
<gene>
    <name evidence="8" type="ORF">ACFQQG_11820</name>
</gene>
<dbReference type="PANTHER" id="PTHR44936:SF10">
    <property type="entry name" value="SENSOR PROTEIN RSTB"/>
    <property type="match status" value="1"/>
</dbReference>
<organism evidence="8 9">
    <name type="scientific">Halovenus salina</name>
    <dbReference type="NCBI Taxonomy" id="1510225"/>
    <lineage>
        <taxon>Archaea</taxon>
        <taxon>Methanobacteriati</taxon>
        <taxon>Methanobacteriota</taxon>
        <taxon>Stenosarchaea group</taxon>
        <taxon>Halobacteria</taxon>
        <taxon>Halobacteriales</taxon>
        <taxon>Haloarculaceae</taxon>
        <taxon>Halovenus</taxon>
    </lineage>
</organism>
<dbReference type="GO" id="GO:0004673">
    <property type="term" value="F:protein histidine kinase activity"/>
    <property type="evidence" value="ECO:0007669"/>
    <property type="project" value="UniProtKB-EC"/>
</dbReference>
<comment type="caution">
    <text evidence="8">The sequence shown here is derived from an EMBL/GenBank/DDBJ whole genome shotgun (WGS) entry which is preliminary data.</text>
</comment>
<dbReference type="InterPro" id="IPR003018">
    <property type="entry name" value="GAF"/>
</dbReference>
<dbReference type="SUPFAM" id="SSF55874">
    <property type="entry name" value="ATPase domain of HSP90 chaperone/DNA topoisomerase II/histidine kinase"/>
    <property type="match status" value="1"/>
</dbReference>
<accession>A0ABD5VZN6</accession>